<evidence type="ECO:0000313" key="3">
    <source>
        <dbReference type="Proteomes" id="UP000095287"/>
    </source>
</evidence>
<feature type="signal peptide" evidence="1">
    <location>
        <begin position="1"/>
        <end position="15"/>
    </location>
</feature>
<dbReference type="PRINTS" id="PR00068">
    <property type="entry name" value="CUZNDISMTASE"/>
</dbReference>
<evidence type="ECO:0000256" key="1">
    <source>
        <dbReference type="SAM" id="SignalP"/>
    </source>
</evidence>
<organism evidence="3 4">
    <name type="scientific">Steinernema glaseri</name>
    <dbReference type="NCBI Taxonomy" id="37863"/>
    <lineage>
        <taxon>Eukaryota</taxon>
        <taxon>Metazoa</taxon>
        <taxon>Ecdysozoa</taxon>
        <taxon>Nematoda</taxon>
        <taxon>Chromadorea</taxon>
        <taxon>Rhabditida</taxon>
        <taxon>Tylenchina</taxon>
        <taxon>Panagrolaimomorpha</taxon>
        <taxon>Strongyloidoidea</taxon>
        <taxon>Steinernematidae</taxon>
        <taxon>Steinernema</taxon>
    </lineage>
</organism>
<keyword evidence="3" id="KW-1185">Reference proteome</keyword>
<name>A0A1I7YFR8_9BILA</name>
<proteinExistence type="predicted"/>
<dbReference type="GO" id="GO:0005507">
    <property type="term" value="F:copper ion binding"/>
    <property type="evidence" value="ECO:0007669"/>
    <property type="project" value="InterPro"/>
</dbReference>
<dbReference type="PANTHER" id="PTHR10003">
    <property type="entry name" value="SUPEROXIDE DISMUTASE CU-ZN -RELATED"/>
    <property type="match status" value="1"/>
</dbReference>
<dbReference type="WBParaSite" id="L893_g15841.t1">
    <property type="protein sequence ID" value="L893_g15841.t1"/>
    <property type="gene ID" value="L893_g15841"/>
</dbReference>
<evidence type="ECO:0000259" key="2">
    <source>
        <dbReference type="Pfam" id="PF00080"/>
    </source>
</evidence>
<dbReference type="GO" id="GO:0006801">
    <property type="term" value="P:superoxide metabolic process"/>
    <property type="evidence" value="ECO:0007669"/>
    <property type="project" value="InterPro"/>
</dbReference>
<reference evidence="4" key="1">
    <citation type="submission" date="2016-11" db="UniProtKB">
        <authorList>
            <consortium name="WormBaseParasite"/>
        </authorList>
    </citation>
    <scope>IDENTIFICATION</scope>
</reference>
<feature type="chain" id="PRO_5012746234" evidence="1">
    <location>
        <begin position="16"/>
        <end position="175"/>
    </location>
</feature>
<dbReference type="Pfam" id="PF00080">
    <property type="entry name" value="Sod_Cu"/>
    <property type="match status" value="1"/>
</dbReference>
<feature type="domain" description="Superoxide dismutase copper/zinc binding" evidence="2">
    <location>
        <begin position="35"/>
        <end position="167"/>
    </location>
</feature>
<evidence type="ECO:0000313" key="4">
    <source>
        <dbReference type="WBParaSite" id="L893_g15841.t1"/>
    </source>
</evidence>
<dbReference type="Gene3D" id="2.60.40.200">
    <property type="entry name" value="Superoxide dismutase, copper/zinc binding domain"/>
    <property type="match status" value="1"/>
</dbReference>
<dbReference type="InterPro" id="IPR024134">
    <property type="entry name" value="SOD_Cu/Zn_/chaperone"/>
</dbReference>
<dbReference type="InterPro" id="IPR036423">
    <property type="entry name" value="SOD-like_Cu/Zn_dom_sf"/>
</dbReference>
<protein>
    <submittedName>
        <fullName evidence="4">Superoxide dismutase</fullName>
    </submittedName>
</protein>
<dbReference type="SUPFAM" id="SSF49329">
    <property type="entry name" value="Cu,Zn superoxide dismutase-like"/>
    <property type="match status" value="1"/>
</dbReference>
<sequence>MIVLTFLFALTVCAAVDPHADLRAVARIRSVDGKVKGLIEFSQRFKQGAVTHIVGNFTGLSQGFHGIGIMDYGNMLKGCESMGAEFDPDRMRQRVGFGTIGHRVGTLGNVYNGTYDATNTKVSLFGRNSVVGRGVVLFENPDDGGKNDSFASRKNGSVGRPIACGVIGRLGGSFV</sequence>
<accession>A0A1I7YFR8</accession>
<dbReference type="InterPro" id="IPR001424">
    <property type="entry name" value="SOD_Cu_Zn_dom"/>
</dbReference>
<dbReference type="Proteomes" id="UP000095287">
    <property type="component" value="Unplaced"/>
</dbReference>
<dbReference type="AlphaFoldDB" id="A0A1I7YFR8"/>
<keyword evidence="1" id="KW-0732">Signal</keyword>